<keyword evidence="1" id="KW-0175">Coiled coil</keyword>
<sequence>MLFTDNLSPEELAILSNIIAIELSKDRTASEISVIASFLSAVGDIMEVIAAQREYLEELEEKASECKNKENNKKEG</sequence>
<name>A0A343J9W0_9CLOT</name>
<dbReference type="OrthoDB" id="1683820at2"/>
<reference evidence="2 3" key="1">
    <citation type="submission" date="2016-08" db="EMBL/GenBank/DDBJ databases">
        <title>Complete Genome Sequence Of The Indigo Reducing Clostridium isatidis DSM15098.</title>
        <authorList>
            <person name="Little G.T."/>
            <person name="Minton N.P."/>
        </authorList>
    </citation>
    <scope>NUCLEOTIDE SEQUENCE [LARGE SCALE GENOMIC DNA]</scope>
    <source>
        <strain evidence="2 3">DSM 15098</strain>
    </source>
</reference>
<accession>A0A343J9W0</accession>
<proteinExistence type="predicted"/>
<protein>
    <submittedName>
        <fullName evidence="2">Uncharacterized protein</fullName>
    </submittedName>
</protein>
<evidence type="ECO:0000313" key="3">
    <source>
        <dbReference type="Proteomes" id="UP000264883"/>
    </source>
</evidence>
<dbReference type="KEGG" id="cia:BEN51_02085"/>
<dbReference type="AlphaFoldDB" id="A0A343J9W0"/>
<dbReference type="EMBL" id="CP016786">
    <property type="protein sequence ID" value="ASW42318.1"/>
    <property type="molecule type" value="Genomic_DNA"/>
</dbReference>
<organism evidence="2 3">
    <name type="scientific">Clostridium isatidis</name>
    <dbReference type="NCBI Taxonomy" id="182773"/>
    <lineage>
        <taxon>Bacteria</taxon>
        <taxon>Bacillati</taxon>
        <taxon>Bacillota</taxon>
        <taxon>Clostridia</taxon>
        <taxon>Eubacteriales</taxon>
        <taxon>Clostridiaceae</taxon>
        <taxon>Clostridium</taxon>
    </lineage>
</organism>
<dbReference type="RefSeq" id="WP_119864448.1">
    <property type="nucleotide sequence ID" value="NZ_CP016786.1"/>
</dbReference>
<keyword evidence="3" id="KW-1185">Reference proteome</keyword>
<gene>
    <name evidence="2" type="ORF">BEN51_02085</name>
</gene>
<evidence type="ECO:0000313" key="2">
    <source>
        <dbReference type="EMBL" id="ASW42318.1"/>
    </source>
</evidence>
<dbReference type="Proteomes" id="UP000264883">
    <property type="component" value="Chromosome"/>
</dbReference>
<feature type="coiled-coil region" evidence="1">
    <location>
        <begin position="49"/>
        <end position="76"/>
    </location>
</feature>
<evidence type="ECO:0000256" key="1">
    <source>
        <dbReference type="SAM" id="Coils"/>
    </source>
</evidence>